<proteinExistence type="predicted"/>
<evidence type="ECO:0000313" key="1">
    <source>
        <dbReference type="EMBL" id="CAK7324448.1"/>
    </source>
</evidence>
<evidence type="ECO:0000313" key="2">
    <source>
        <dbReference type="Proteomes" id="UP001314170"/>
    </source>
</evidence>
<dbReference type="EMBL" id="CAWUPB010000351">
    <property type="protein sequence ID" value="CAK7324448.1"/>
    <property type="molecule type" value="Genomic_DNA"/>
</dbReference>
<sequence>SAPFSTIHTHAQSEARVRDISMNGQYTQMEVVSTLDSLTSYKLTGFNIFSLHSIHHNVLELLNVVTDIS</sequence>
<accession>A0AAV1QS76</accession>
<keyword evidence="2" id="KW-1185">Reference proteome</keyword>
<dbReference type="Proteomes" id="UP001314170">
    <property type="component" value="Unassembled WGS sequence"/>
</dbReference>
<comment type="caution">
    <text evidence="1">The sequence shown here is derived from an EMBL/GenBank/DDBJ whole genome shotgun (WGS) entry which is preliminary data.</text>
</comment>
<feature type="non-terminal residue" evidence="1">
    <location>
        <position position="1"/>
    </location>
</feature>
<dbReference type="AlphaFoldDB" id="A0AAV1QS76"/>
<name>A0AAV1QS76_9ROSI</name>
<reference evidence="1 2" key="1">
    <citation type="submission" date="2024-01" db="EMBL/GenBank/DDBJ databases">
        <authorList>
            <person name="Waweru B."/>
        </authorList>
    </citation>
    <scope>NUCLEOTIDE SEQUENCE [LARGE SCALE GENOMIC DNA]</scope>
</reference>
<gene>
    <name evidence="1" type="ORF">DCAF_LOCUS2094</name>
</gene>
<protein>
    <submittedName>
        <fullName evidence="1">Uncharacterized protein</fullName>
    </submittedName>
</protein>
<organism evidence="1 2">
    <name type="scientific">Dovyalis caffra</name>
    <dbReference type="NCBI Taxonomy" id="77055"/>
    <lineage>
        <taxon>Eukaryota</taxon>
        <taxon>Viridiplantae</taxon>
        <taxon>Streptophyta</taxon>
        <taxon>Embryophyta</taxon>
        <taxon>Tracheophyta</taxon>
        <taxon>Spermatophyta</taxon>
        <taxon>Magnoliopsida</taxon>
        <taxon>eudicotyledons</taxon>
        <taxon>Gunneridae</taxon>
        <taxon>Pentapetalae</taxon>
        <taxon>rosids</taxon>
        <taxon>fabids</taxon>
        <taxon>Malpighiales</taxon>
        <taxon>Salicaceae</taxon>
        <taxon>Flacourtieae</taxon>
        <taxon>Dovyalis</taxon>
    </lineage>
</organism>